<evidence type="ECO:0000256" key="4">
    <source>
        <dbReference type="ARBA" id="ARBA00022989"/>
    </source>
</evidence>
<comment type="subcellular location">
    <subcellularLocation>
        <location evidence="1">Membrane</location>
        <topology evidence="1">Multi-pass membrane protein</topology>
    </subcellularLocation>
</comment>
<keyword evidence="9" id="KW-1185">Reference proteome</keyword>
<evidence type="ECO:0000256" key="1">
    <source>
        <dbReference type="ARBA" id="ARBA00004141"/>
    </source>
</evidence>
<reference evidence="8 9" key="1">
    <citation type="submission" date="2019-06" db="EMBL/GenBank/DDBJ databases">
        <title>Genomic Encyclopedia of Type Strains, Phase IV (KMG-V): Genome sequencing to study the core and pangenomes of soil and plant-associated prokaryotes.</title>
        <authorList>
            <person name="Whitman W."/>
        </authorList>
    </citation>
    <scope>NUCLEOTIDE SEQUENCE [LARGE SCALE GENOMIC DNA]</scope>
    <source>
        <strain evidence="8 9">BR 11622</strain>
    </source>
</reference>
<dbReference type="GO" id="GO:0016020">
    <property type="term" value="C:membrane"/>
    <property type="evidence" value="ECO:0007669"/>
    <property type="project" value="UniProtKB-SubCell"/>
</dbReference>
<evidence type="ECO:0000256" key="6">
    <source>
        <dbReference type="SAM" id="Phobius"/>
    </source>
</evidence>
<feature type="transmembrane region" description="Helical" evidence="6">
    <location>
        <begin position="20"/>
        <end position="39"/>
    </location>
</feature>
<feature type="transmembrane region" description="Helical" evidence="6">
    <location>
        <begin position="261"/>
        <end position="280"/>
    </location>
</feature>
<evidence type="ECO:0000256" key="2">
    <source>
        <dbReference type="ARBA" id="ARBA00007362"/>
    </source>
</evidence>
<evidence type="ECO:0000313" key="8">
    <source>
        <dbReference type="EMBL" id="TWB44312.1"/>
    </source>
</evidence>
<dbReference type="SUPFAM" id="SSF103481">
    <property type="entry name" value="Multidrug resistance efflux transporter EmrE"/>
    <property type="match status" value="2"/>
</dbReference>
<gene>
    <name evidence="8" type="ORF">FBZ90_103219</name>
</gene>
<keyword evidence="5 6" id="KW-0472">Membrane</keyword>
<dbReference type="PANTHER" id="PTHR32322:SF2">
    <property type="entry name" value="EAMA DOMAIN-CONTAINING PROTEIN"/>
    <property type="match status" value="1"/>
</dbReference>
<accession>A0A560HD43</accession>
<sequence>MTDTTVVPTALTTAPARQPAAGLIYGLIGVIIFSGSLPVTKIGLTGLDANFLSLARAALAGIISVGLLALLRPRRPRVRDLPGLTVVAGGAVVGFPLLSALALHWMPSTHAIVFSGLLPISTAVFGALRGGDRPRAPFCLYSCAGASAIAAYALAPALSQGGVWLAPGDGLMILAVAVCGLAYAEGTRLSRHLGGWPVICWALVLSLPVTASLAWATFPVNWQAVPLSAWAALGYVTLFSMLIGFLFWYHGLSLGGTAAVGQLQLLQPFCSFGLAALLLGEPVGPALLGTALVVVLCVAGARRAVHRG</sequence>
<comment type="caution">
    <text evidence="8">The sequence shown here is derived from an EMBL/GenBank/DDBJ whole genome shotgun (WGS) entry which is preliminary data.</text>
</comment>
<feature type="transmembrane region" description="Helical" evidence="6">
    <location>
        <begin position="230"/>
        <end position="249"/>
    </location>
</feature>
<dbReference type="Proteomes" id="UP000315751">
    <property type="component" value="Unassembled WGS sequence"/>
</dbReference>
<keyword evidence="4 6" id="KW-1133">Transmembrane helix</keyword>
<dbReference type="RefSeq" id="WP_145730130.1">
    <property type="nucleotide sequence ID" value="NZ_VITR01000003.1"/>
</dbReference>
<organism evidence="8 9">
    <name type="scientific">Nitrospirillum amazonense</name>
    <dbReference type="NCBI Taxonomy" id="28077"/>
    <lineage>
        <taxon>Bacteria</taxon>
        <taxon>Pseudomonadati</taxon>
        <taxon>Pseudomonadota</taxon>
        <taxon>Alphaproteobacteria</taxon>
        <taxon>Rhodospirillales</taxon>
        <taxon>Azospirillaceae</taxon>
        <taxon>Nitrospirillum</taxon>
    </lineage>
</organism>
<comment type="similarity">
    <text evidence="2">Belongs to the EamA transporter family.</text>
</comment>
<dbReference type="InterPro" id="IPR037185">
    <property type="entry name" value="EmrE-like"/>
</dbReference>
<protein>
    <submittedName>
        <fullName evidence="8">Drug/metabolite transporter (DMT)-like permease</fullName>
    </submittedName>
</protein>
<feature type="transmembrane region" description="Helical" evidence="6">
    <location>
        <begin position="286"/>
        <end position="305"/>
    </location>
</feature>
<evidence type="ECO:0000313" key="9">
    <source>
        <dbReference type="Proteomes" id="UP000315751"/>
    </source>
</evidence>
<feature type="domain" description="EamA" evidence="7">
    <location>
        <begin position="21"/>
        <end position="136"/>
    </location>
</feature>
<dbReference type="EMBL" id="VITR01000003">
    <property type="protein sequence ID" value="TWB44312.1"/>
    <property type="molecule type" value="Genomic_DNA"/>
</dbReference>
<feature type="transmembrane region" description="Helical" evidence="6">
    <location>
        <begin position="196"/>
        <end position="218"/>
    </location>
</feature>
<feature type="transmembrane region" description="Helical" evidence="6">
    <location>
        <begin position="164"/>
        <end position="184"/>
    </location>
</feature>
<dbReference type="OrthoDB" id="9784288at2"/>
<dbReference type="AlphaFoldDB" id="A0A560HD43"/>
<feature type="transmembrane region" description="Helical" evidence="6">
    <location>
        <begin position="51"/>
        <end position="71"/>
    </location>
</feature>
<evidence type="ECO:0000256" key="3">
    <source>
        <dbReference type="ARBA" id="ARBA00022692"/>
    </source>
</evidence>
<dbReference type="Pfam" id="PF00892">
    <property type="entry name" value="EamA"/>
    <property type="match status" value="2"/>
</dbReference>
<proteinExistence type="inferred from homology"/>
<dbReference type="InterPro" id="IPR050638">
    <property type="entry name" value="AA-Vitamin_Transporters"/>
</dbReference>
<keyword evidence="3 6" id="KW-0812">Transmembrane</keyword>
<feature type="transmembrane region" description="Helical" evidence="6">
    <location>
        <begin position="111"/>
        <end position="131"/>
    </location>
</feature>
<evidence type="ECO:0000256" key="5">
    <source>
        <dbReference type="ARBA" id="ARBA00023136"/>
    </source>
</evidence>
<feature type="domain" description="EamA" evidence="7">
    <location>
        <begin position="168"/>
        <end position="298"/>
    </location>
</feature>
<feature type="transmembrane region" description="Helical" evidence="6">
    <location>
        <begin position="83"/>
        <end position="105"/>
    </location>
</feature>
<name>A0A560HD43_9PROT</name>
<evidence type="ECO:0000259" key="7">
    <source>
        <dbReference type="Pfam" id="PF00892"/>
    </source>
</evidence>
<dbReference type="PANTHER" id="PTHR32322">
    <property type="entry name" value="INNER MEMBRANE TRANSPORTER"/>
    <property type="match status" value="1"/>
</dbReference>
<feature type="transmembrane region" description="Helical" evidence="6">
    <location>
        <begin position="138"/>
        <end position="158"/>
    </location>
</feature>
<dbReference type="InterPro" id="IPR000620">
    <property type="entry name" value="EamA_dom"/>
</dbReference>